<organism evidence="1 2">
    <name type="scientific">Mollisia scopiformis</name>
    <name type="common">Conifer needle endophyte fungus</name>
    <name type="synonym">Phialocephala scopiformis</name>
    <dbReference type="NCBI Taxonomy" id="149040"/>
    <lineage>
        <taxon>Eukaryota</taxon>
        <taxon>Fungi</taxon>
        <taxon>Dikarya</taxon>
        <taxon>Ascomycota</taxon>
        <taxon>Pezizomycotina</taxon>
        <taxon>Leotiomycetes</taxon>
        <taxon>Helotiales</taxon>
        <taxon>Mollisiaceae</taxon>
        <taxon>Mollisia</taxon>
    </lineage>
</organism>
<name>A0A194WT79_MOLSC</name>
<proteinExistence type="predicted"/>
<sequence>MLEGDTWVYSLDLQSNAFREQMGDFWTGVTWKIQLARMDHHYDADLWRIEDEWKPDFIRWHLEQYSICLQISTIPAAWTVAHSPILHYSHGEELETRLARSKPNLLEGGDGTTYNGPQ</sequence>
<keyword evidence="2" id="KW-1185">Reference proteome</keyword>
<dbReference type="Proteomes" id="UP000070700">
    <property type="component" value="Unassembled WGS sequence"/>
</dbReference>
<evidence type="ECO:0000313" key="1">
    <source>
        <dbReference type="EMBL" id="KUJ11160.1"/>
    </source>
</evidence>
<accession>A0A194WT79</accession>
<dbReference type="InParanoid" id="A0A194WT79"/>
<dbReference type="AlphaFoldDB" id="A0A194WT79"/>
<dbReference type="GeneID" id="28815805"/>
<dbReference type="KEGG" id="psco:LY89DRAFT_238763"/>
<protein>
    <submittedName>
        <fullName evidence="1">Uncharacterized protein</fullName>
    </submittedName>
</protein>
<gene>
    <name evidence="1" type="ORF">LY89DRAFT_238763</name>
</gene>
<reference evidence="1 2" key="1">
    <citation type="submission" date="2015-10" db="EMBL/GenBank/DDBJ databases">
        <title>Full genome of DAOMC 229536 Phialocephala scopiformis, a fungal endophyte of spruce producing the potent anti-insectan compound rugulosin.</title>
        <authorList>
            <consortium name="DOE Joint Genome Institute"/>
            <person name="Walker A.K."/>
            <person name="Frasz S.L."/>
            <person name="Seifert K.A."/>
            <person name="Miller J.D."/>
            <person name="Mondo S.J."/>
            <person name="Labutti K."/>
            <person name="Lipzen A."/>
            <person name="Dockter R."/>
            <person name="Kennedy M."/>
            <person name="Grigoriev I.V."/>
            <person name="Spatafora J.W."/>
        </authorList>
    </citation>
    <scope>NUCLEOTIDE SEQUENCE [LARGE SCALE GENOMIC DNA]</scope>
    <source>
        <strain evidence="1 2">CBS 120377</strain>
    </source>
</reference>
<evidence type="ECO:0000313" key="2">
    <source>
        <dbReference type="Proteomes" id="UP000070700"/>
    </source>
</evidence>
<dbReference type="EMBL" id="KQ947427">
    <property type="protein sequence ID" value="KUJ11160.1"/>
    <property type="molecule type" value="Genomic_DNA"/>
</dbReference>
<dbReference type="RefSeq" id="XP_018065515.1">
    <property type="nucleotide sequence ID" value="XM_018206079.1"/>
</dbReference>